<organism evidence="2 3">
    <name type="scientific">Aspergillus udagawae</name>
    <dbReference type="NCBI Taxonomy" id="91492"/>
    <lineage>
        <taxon>Eukaryota</taxon>
        <taxon>Fungi</taxon>
        <taxon>Dikarya</taxon>
        <taxon>Ascomycota</taxon>
        <taxon>Pezizomycotina</taxon>
        <taxon>Eurotiomycetes</taxon>
        <taxon>Eurotiomycetidae</taxon>
        <taxon>Eurotiales</taxon>
        <taxon>Aspergillaceae</taxon>
        <taxon>Aspergillus</taxon>
        <taxon>Aspergillus subgen. Fumigati</taxon>
    </lineage>
</organism>
<evidence type="ECO:0000313" key="3">
    <source>
        <dbReference type="Proteomes" id="UP000465221"/>
    </source>
</evidence>
<dbReference type="EMBL" id="BLKC01000003">
    <property type="protein sequence ID" value="GFF23027.1"/>
    <property type="molecule type" value="Genomic_DNA"/>
</dbReference>
<comment type="caution">
    <text evidence="2">The sequence shown here is derived from an EMBL/GenBank/DDBJ whole genome shotgun (WGS) entry which is preliminary data.</text>
</comment>
<name>A0A8H3RL10_9EURO</name>
<dbReference type="AlphaFoldDB" id="A0A8H3RL10"/>
<feature type="region of interest" description="Disordered" evidence="1">
    <location>
        <begin position="66"/>
        <end position="119"/>
    </location>
</feature>
<evidence type="ECO:0000313" key="2">
    <source>
        <dbReference type="EMBL" id="GFF23027.1"/>
    </source>
</evidence>
<evidence type="ECO:0000256" key="1">
    <source>
        <dbReference type="SAM" id="MobiDB-lite"/>
    </source>
</evidence>
<reference evidence="2 3" key="1">
    <citation type="submission" date="2020-01" db="EMBL/GenBank/DDBJ databases">
        <title>Draft genome sequence of Aspergillus udagawae IFM 46972.</title>
        <authorList>
            <person name="Takahashi H."/>
            <person name="Yaguchi T."/>
        </authorList>
    </citation>
    <scope>NUCLEOTIDE SEQUENCE [LARGE SCALE GENOMIC DNA]</scope>
    <source>
        <strain evidence="2 3">IFM 46972</strain>
    </source>
</reference>
<protein>
    <submittedName>
        <fullName evidence="2">Uncharacterized protein</fullName>
    </submittedName>
</protein>
<gene>
    <name evidence="2" type="ORF">IFM46972_00522</name>
</gene>
<sequence>MCCYKLLGGKQCSILQNLLSLIAALKLKSDTTKKATKKKNTTNTTTNTAATTRVLLAALEDGDAVRDWPLDPSEVIETRPPVKVPRKSKIDSREGTSESSPAGSGPALPRLDRKPERSTVVPVVTCTRTVRVNIGLNDSTTPTMSLFAGFEQQY</sequence>
<dbReference type="Proteomes" id="UP000465221">
    <property type="component" value="Unassembled WGS sequence"/>
</dbReference>
<proteinExistence type="predicted"/>
<accession>A0A8H3RL10</accession>